<dbReference type="Proteomes" id="UP001500994">
    <property type="component" value="Unassembled WGS sequence"/>
</dbReference>
<dbReference type="EMBL" id="BAAARK010000045">
    <property type="protein sequence ID" value="GAA2688632.1"/>
    <property type="molecule type" value="Genomic_DNA"/>
</dbReference>
<feature type="region of interest" description="Disordered" evidence="1">
    <location>
        <begin position="1"/>
        <end position="21"/>
    </location>
</feature>
<accession>A0ABN3SZH3</accession>
<evidence type="ECO:0000256" key="1">
    <source>
        <dbReference type="SAM" id="MobiDB-lite"/>
    </source>
</evidence>
<reference evidence="2 3" key="1">
    <citation type="journal article" date="2019" name="Int. J. Syst. Evol. Microbiol.">
        <title>The Global Catalogue of Microorganisms (GCM) 10K type strain sequencing project: providing services to taxonomists for standard genome sequencing and annotation.</title>
        <authorList>
            <consortium name="The Broad Institute Genomics Platform"/>
            <consortium name="The Broad Institute Genome Sequencing Center for Infectious Disease"/>
            <person name="Wu L."/>
            <person name="Ma J."/>
        </authorList>
    </citation>
    <scope>NUCLEOTIDE SEQUENCE [LARGE SCALE GENOMIC DNA]</scope>
    <source>
        <strain evidence="2 3">JCM 16374</strain>
    </source>
</reference>
<dbReference type="Gene3D" id="2.120.10.70">
    <property type="entry name" value="Fucose-specific lectin"/>
    <property type="match status" value="1"/>
</dbReference>
<evidence type="ECO:0008006" key="4">
    <source>
        <dbReference type="Google" id="ProtNLM"/>
    </source>
</evidence>
<comment type="caution">
    <text evidence="2">The sequence shown here is derived from an EMBL/GenBank/DDBJ whole genome shotgun (WGS) entry which is preliminary data.</text>
</comment>
<organism evidence="2 3">
    <name type="scientific">Streptomyces lunalinharesii</name>
    <dbReference type="NCBI Taxonomy" id="333384"/>
    <lineage>
        <taxon>Bacteria</taxon>
        <taxon>Bacillati</taxon>
        <taxon>Actinomycetota</taxon>
        <taxon>Actinomycetes</taxon>
        <taxon>Kitasatosporales</taxon>
        <taxon>Streptomycetaceae</taxon>
        <taxon>Streptomyces</taxon>
    </lineage>
</organism>
<evidence type="ECO:0000313" key="2">
    <source>
        <dbReference type="EMBL" id="GAA2688632.1"/>
    </source>
</evidence>
<evidence type="ECO:0000313" key="3">
    <source>
        <dbReference type="Proteomes" id="UP001500994"/>
    </source>
</evidence>
<dbReference type="RefSeq" id="WP_344583839.1">
    <property type="nucleotide sequence ID" value="NZ_BAAARK010000045.1"/>
</dbReference>
<gene>
    <name evidence="2" type="ORF">GCM10009864_73100</name>
</gene>
<sequence length="551" mass="59921">MSLIVSQTTAPAGPAPASADQSGLVYELTTQPDPLRVSPAQGALEHGDIVIVGSAMNFNTIEVQRITVGFPVGDLAHALTEHLREVEATVNHSGTSWPPAHNEAEQEIVFNAPGGTATVQPGQGVTIQLRNIPINRQLGSVPLTVIVSWRREGTTSWRDDVDTLTVGKFPPDFTLANLKADPIALEHSGSTTLTWEASDNATYKLLYGTAEIDVTNVRTYTVPNLKQTTPFYLRGIAQSGNTTVERTLTSLVTVNVPDLEVTNLFVRGTLSTRMVSNLMRISYTTKDGWGTPVAVNLHSGANPPAMALHNNRLHCVHRALIGDNLQWSASIDGIDWLPDQTLDIRSPNTPALATLDGTLYCVYRAMDDTLNWTSYDGNLWSTPTAISDRGTTHAPSLCELNGKLHCTYRAPDATVQGITFDGADWSAPQRITNETATGGPGTSAGLRVSQTPPTVRYVCFANGDNWTYGFGSGGVQWSTGHWPADNGPTAVAFYDAIWYFVRRGDDTYEYKRIRETGGIIDFDPKPLVANLTKDAATLIVYQDALHMYYMR</sequence>
<proteinExistence type="predicted"/>
<dbReference type="SUPFAM" id="SSF89372">
    <property type="entry name" value="Fucose-specific lectin"/>
    <property type="match status" value="1"/>
</dbReference>
<keyword evidence="3" id="KW-1185">Reference proteome</keyword>
<name>A0ABN3SZH3_9ACTN</name>
<protein>
    <recommendedName>
        <fullName evidence="4">Fibronectin type-III domain-containing protein</fullName>
    </recommendedName>
</protein>